<evidence type="ECO:0000313" key="8">
    <source>
        <dbReference type="EMBL" id="ALC48027.1"/>
    </source>
</evidence>
<feature type="transmembrane region" description="Helical" evidence="5">
    <location>
        <begin position="713"/>
        <end position="735"/>
    </location>
</feature>
<dbReference type="InterPro" id="IPR017981">
    <property type="entry name" value="GPCR_2-like_7TM"/>
</dbReference>
<feature type="transmembrane region" description="Helical" evidence="5">
    <location>
        <begin position="741"/>
        <end position="762"/>
    </location>
</feature>
<keyword evidence="6" id="KW-0732">Signal</keyword>
<dbReference type="EMBL" id="CP012526">
    <property type="protein sequence ID" value="ALC48027.1"/>
    <property type="molecule type" value="Genomic_DNA"/>
</dbReference>
<protein>
    <submittedName>
        <fullName evidence="8">CG15556</fullName>
    </submittedName>
</protein>
<organism evidence="8 9">
    <name type="scientific">Drosophila busckii</name>
    <name type="common">Fruit fly</name>
    <dbReference type="NCBI Taxonomy" id="30019"/>
    <lineage>
        <taxon>Eukaryota</taxon>
        <taxon>Metazoa</taxon>
        <taxon>Ecdysozoa</taxon>
        <taxon>Arthropoda</taxon>
        <taxon>Hexapoda</taxon>
        <taxon>Insecta</taxon>
        <taxon>Pterygota</taxon>
        <taxon>Neoptera</taxon>
        <taxon>Endopterygota</taxon>
        <taxon>Diptera</taxon>
        <taxon>Brachycera</taxon>
        <taxon>Muscomorpha</taxon>
        <taxon>Ephydroidea</taxon>
        <taxon>Drosophilidae</taxon>
        <taxon>Drosophila</taxon>
    </lineage>
</organism>
<keyword evidence="3 5" id="KW-1133">Transmembrane helix</keyword>
<dbReference type="STRING" id="30019.A0A0M4EQ61"/>
<feature type="chain" id="PRO_5005793597" evidence="6">
    <location>
        <begin position="22"/>
        <end position="807"/>
    </location>
</feature>
<dbReference type="Gene3D" id="2.60.220.50">
    <property type="match status" value="1"/>
</dbReference>
<dbReference type="Pfam" id="PF00002">
    <property type="entry name" value="7tm_2"/>
    <property type="match status" value="1"/>
</dbReference>
<dbReference type="PRINTS" id="PR00249">
    <property type="entry name" value="GPCRSECRETIN"/>
</dbReference>
<accession>A0A0M4EQ61</accession>
<dbReference type="PROSITE" id="PS50261">
    <property type="entry name" value="G_PROTEIN_RECEP_F2_4"/>
    <property type="match status" value="1"/>
</dbReference>
<sequence>MGMKLFYALLMVSALVRLMQAESAGYEDSDEVEEEDCMLDRPLCKLKPNIDCEQQLRDKNYANLVYCNAMHCEPESFEHDYLVRNHDQTPHINHWKRARIGDSATLHDICLLRNGLPVTRRCRLNNLTAEWEPIDRWQPVVCMREFKERSISIALNSLHDEILEGKRHTNNTQERRRATATMRDMFRQRDNTLLPADVHVTGQLIEQLLEEQKDVTVGKDLVSICRDIMSSDAQTLRLSAQLNATDSLLQQFEHYMDALPQQLVPQANCGKVAVQAATDFEVESVNLANIGVQAYLSSNLSVFFVNPQCQRITGIAVYSAAAADRQASKSGFWYRLLYAHENLDKLRVEAQLETAAYLPDSLWRQLRTARGASHLVFKVYAHDALFVEKVTERRRRPRSKVLSITIPGLKDVYLPEPIPLLLRNENHRRPDARALSSGSGCGYWNYETNSWQSDGVNTKSQTDILKDPIIVCHTQHVTQFSFLVGGSYRTNDLGQEQLITPFDERVLDIISIVGCSLSLFGVLGIYLTAALFKSWRSQASTKVLLHLCLALTLQMLLFVFINTDDISEQLIIKRNYTRCVLLGALLQYTILVLFSWMLIIAFLQFQRYVTVIGIERPKRYILKSALVAWSLPLLPTLLVALIDPQSYLPTRAQLITDTGICYPSGFGLTFGVVLPIALITVTNLVIFVYVFYSISHSLGQVQRAERKMVIKQIRLSVLLFFLLGLSWIFGIFAFMQAGIAFSYLFCLTATLQGFVLFVYFVLLDENNRRAWRALLWPTKQHMDVHKRTTELQSMTTTSTNYSAGTQQ</sequence>
<evidence type="ECO:0000256" key="6">
    <source>
        <dbReference type="SAM" id="SignalP"/>
    </source>
</evidence>
<dbReference type="InterPro" id="IPR000832">
    <property type="entry name" value="GPCR_2_secretin-like"/>
</dbReference>
<dbReference type="PANTHER" id="PTHR47767">
    <property type="entry name" value="ADHESION G PROTEIN-COUPLED RECEPTOR G7"/>
    <property type="match status" value="1"/>
</dbReference>
<dbReference type="CDD" id="cd15040">
    <property type="entry name" value="7tmB2_Adhesion"/>
    <property type="match status" value="1"/>
</dbReference>
<dbReference type="GO" id="GO:0007166">
    <property type="term" value="P:cell surface receptor signaling pathway"/>
    <property type="evidence" value="ECO:0007669"/>
    <property type="project" value="InterPro"/>
</dbReference>
<keyword evidence="2 5" id="KW-0812">Transmembrane</keyword>
<dbReference type="OMA" id="NGMPVTR"/>
<keyword evidence="4 5" id="KW-0472">Membrane</keyword>
<feature type="transmembrane region" description="Helical" evidence="5">
    <location>
        <begin position="672"/>
        <end position="692"/>
    </location>
</feature>
<dbReference type="GO" id="GO:0004930">
    <property type="term" value="F:G protein-coupled receptor activity"/>
    <property type="evidence" value="ECO:0007669"/>
    <property type="project" value="InterPro"/>
</dbReference>
<name>A0A0M4EQ61_DROBS</name>
<dbReference type="FunFam" id="1.20.1070.10:FF:000290">
    <property type="entry name" value="GG11888"/>
    <property type="match status" value="1"/>
</dbReference>
<comment type="subcellular location">
    <subcellularLocation>
        <location evidence="1">Membrane</location>
        <topology evidence="1">Multi-pass membrane protein</topology>
    </subcellularLocation>
</comment>
<dbReference type="AlphaFoldDB" id="A0A0M4EQ61"/>
<gene>
    <name evidence="8" type="ORF">Dbus_chr3Rg2777</name>
</gene>
<dbReference type="PANTHER" id="PTHR47767:SF1">
    <property type="entry name" value="ADHESION G PROTEIN-COUPLED RECEPTOR G7"/>
    <property type="match status" value="1"/>
</dbReference>
<dbReference type="OrthoDB" id="10037534at2759"/>
<feature type="signal peptide" evidence="6">
    <location>
        <begin position="1"/>
        <end position="21"/>
    </location>
</feature>
<feature type="transmembrane region" description="Helical" evidence="5">
    <location>
        <begin position="581"/>
        <end position="603"/>
    </location>
</feature>
<evidence type="ECO:0000256" key="3">
    <source>
        <dbReference type="ARBA" id="ARBA00022989"/>
    </source>
</evidence>
<dbReference type="InterPro" id="IPR053066">
    <property type="entry name" value="ADGR_G7"/>
</dbReference>
<evidence type="ECO:0000259" key="7">
    <source>
        <dbReference type="PROSITE" id="PS50261"/>
    </source>
</evidence>
<evidence type="ECO:0000313" key="9">
    <source>
        <dbReference type="Proteomes" id="UP000494163"/>
    </source>
</evidence>
<evidence type="ECO:0000256" key="5">
    <source>
        <dbReference type="SAM" id="Phobius"/>
    </source>
</evidence>
<evidence type="ECO:0000256" key="1">
    <source>
        <dbReference type="ARBA" id="ARBA00004141"/>
    </source>
</evidence>
<feature type="transmembrane region" description="Helical" evidence="5">
    <location>
        <begin position="543"/>
        <end position="561"/>
    </location>
</feature>
<feature type="domain" description="G-protein coupled receptors family 2 profile 2" evidence="7">
    <location>
        <begin position="507"/>
        <end position="764"/>
    </location>
</feature>
<dbReference type="Proteomes" id="UP000494163">
    <property type="component" value="Chromosome 3R"/>
</dbReference>
<evidence type="ECO:0000256" key="2">
    <source>
        <dbReference type="ARBA" id="ARBA00022692"/>
    </source>
</evidence>
<evidence type="ECO:0000256" key="4">
    <source>
        <dbReference type="ARBA" id="ARBA00023136"/>
    </source>
</evidence>
<feature type="transmembrane region" description="Helical" evidence="5">
    <location>
        <begin position="624"/>
        <end position="642"/>
    </location>
</feature>
<feature type="transmembrane region" description="Helical" evidence="5">
    <location>
        <begin position="509"/>
        <end position="531"/>
    </location>
</feature>
<dbReference type="GO" id="GO:0016020">
    <property type="term" value="C:membrane"/>
    <property type="evidence" value="ECO:0007669"/>
    <property type="project" value="UniProtKB-SubCell"/>
</dbReference>
<dbReference type="InterPro" id="IPR046338">
    <property type="entry name" value="GAIN_dom_sf"/>
</dbReference>
<proteinExistence type="predicted"/>
<dbReference type="SUPFAM" id="SSF81321">
    <property type="entry name" value="Family A G protein-coupled receptor-like"/>
    <property type="match status" value="1"/>
</dbReference>
<dbReference type="Gene3D" id="1.20.1070.10">
    <property type="entry name" value="Rhodopsin 7-helix transmembrane proteins"/>
    <property type="match status" value="1"/>
</dbReference>
<reference evidence="8 9" key="1">
    <citation type="submission" date="2015-08" db="EMBL/GenBank/DDBJ databases">
        <title>Ancestral chromatin configuration constrains chromatin evolution on differentiating sex chromosomes in Drosophila.</title>
        <authorList>
            <person name="Zhou Q."/>
            <person name="Bachtrog D."/>
        </authorList>
    </citation>
    <scope>NUCLEOTIDE SEQUENCE [LARGE SCALE GENOMIC DNA]</scope>
    <source>
        <tissue evidence="8">Whole larvae</tissue>
    </source>
</reference>
<keyword evidence="9" id="KW-1185">Reference proteome</keyword>